<dbReference type="Gene3D" id="2.30.110.10">
    <property type="entry name" value="Electron Transport, Fmn-binding Protein, Chain A"/>
    <property type="match status" value="1"/>
</dbReference>
<gene>
    <name evidence="1" type="ORF">ACFQZP_14700</name>
</gene>
<dbReference type="InterPro" id="IPR024747">
    <property type="entry name" value="Pyridox_Oxase-rel"/>
</dbReference>
<organism evidence="1 2">
    <name type="scientific">Streptomyces lutosisoli</name>
    <dbReference type="NCBI Taxonomy" id="2665721"/>
    <lineage>
        <taxon>Bacteria</taxon>
        <taxon>Bacillati</taxon>
        <taxon>Actinomycetota</taxon>
        <taxon>Actinomycetes</taxon>
        <taxon>Kitasatosporales</taxon>
        <taxon>Streptomycetaceae</taxon>
        <taxon>Streptomyces</taxon>
    </lineage>
</organism>
<accession>A0ABW2VIL0</accession>
<dbReference type="EMBL" id="JBHTEC010000001">
    <property type="protein sequence ID" value="MFD0282914.1"/>
    <property type="molecule type" value="Genomic_DNA"/>
</dbReference>
<dbReference type="Proteomes" id="UP001596957">
    <property type="component" value="Unassembled WGS sequence"/>
</dbReference>
<sequence>MPTDERTADKQSADKRSADEQLAVKLIGRTDYGRVATSMRALPFLAFARHIVVDGRVLLRMPRSCGYHRACAGSVVAYGTDNLSSARPGESLWSAQIVGQCESVQPTAAELELFGPAPRLVDGEPFEPVYLAIDPQFSTVHSTDGGLERQFQHVL</sequence>
<dbReference type="InterPro" id="IPR012349">
    <property type="entry name" value="Split_barrel_FMN-bd"/>
</dbReference>
<keyword evidence="2" id="KW-1185">Reference proteome</keyword>
<reference evidence="2" key="1">
    <citation type="journal article" date="2019" name="Int. J. Syst. Evol. Microbiol.">
        <title>The Global Catalogue of Microorganisms (GCM) 10K type strain sequencing project: providing services to taxonomists for standard genome sequencing and annotation.</title>
        <authorList>
            <consortium name="The Broad Institute Genomics Platform"/>
            <consortium name="The Broad Institute Genome Sequencing Center for Infectious Disease"/>
            <person name="Wu L."/>
            <person name="Ma J."/>
        </authorList>
    </citation>
    <scope>NUCLEOTIDE SEQUENCE [LARGE SCALE GENOMIC DNA]</scope>
    <source>
        <strain evidence="2">CGMCC 4.7198</strain>
    </source>
</reference>
<dbReference type="RefSeq" id="WP_381249684.1">
    <property type="nucleotide sequence ID" value="NZ_JBHTBI010000004.1"/>
</dbReference>
<protein>
    <submittedName>
        <fullName evidence="1">Pyridoxamine 5'-phosphate oxidase family protein</fullName>
    </submittedName>
</protein>
<evidence type="ECO:0000313" key="1">
    <source>
        <dbReference type="EMBL" id="MFD0282914.1"/>
    </source>
</evidence>
<comment type="caution">
    <text evidence="1">The sequence shown here is derived from an EMBL/GenBank/DDBJ whole genome shotgun (WGS) entry which is preliminary data.</text>
</comment>
<name>A0ABW2VIL0_9ACTN</name>
<dbReference type="Pfam" id="PF12900">
    <property type="entry name" value="Pyridox_ox_2"/>
    <property type="match status" value="1"/>
</dbReference>
<proteinExistence type="predicted"/>
<evidence type="ECO:0000313" key="2">
    <source>
        <dbReference type="Proteomes" id="UP001596957"/>
    </source>
</evidence>